<dbReference type="Proteomes" id="UP000502433">
    <property type="component" value="Chromosome"/>
</dbReference>
<name>A0A6H2C4T3_DOLFA</name>
<proteinExistence type="predicted"/>
<reference evidence="1 2" key="1">
    <citation type="submission" date="2020-04" db="EMBL/GenBank/DDBJ databases">
        <title>Genome-Wide Identification of 5-Methylcytosine Sites in Bacterial Genomes By High-Throughput Sequencing of MspJI Restriction Fragments.</title>
        <authorList>
            <person name="Wu V."/>
        </authorList>
    </citation>
    <scope>NUCLEOTIDE SEQUENCE [LARGE SCALE GENOMIC DNA]</scope>
    <source>
        <strain evidence="1 2">CCAP 1403/13f</strain>
    </source>
</reference>
<dbReference type="RefSeq" id="WP_168697084.1">
    <property type="nucleotide sequence ID" value="NZ_CP051206.1"/>
</dbReference>
<gene>
    <name evidence="1" type="ORF">HGD76_22475</name>
</gene>
<sequence length="68" mass="7681">MSLKLSKNNYKYYFLVNKCCPTRKALAIIVNEGFTAALEGKKLPSNLLLPIKPVKIDELCCLKLEISH</sequence>
<evidence type="ECO:0000313" key="1">
    <source>
        <dbReference type="EMBL" id="QJB46537.1"/>
    </source>
</evidence>
<organism evidence="1 2">
    <name type="scientific">Dolichospermum flos-aquae CCAP 1403/13F</name>
    <dbReference type="NCBI Taxonomy" id="315271"/>
    <lineage>
        <taxon>Bacteria</taxon>
        <taxon>Bacillati</taxon>
        <taxon>Cyanobacteriota</taxon>
        <taxon>Cyanophyceae</taxon>
        <taxon>Nostocales</taxon>
        <taxon>Aphanizomenonaceae</taxon>
        <taxon>Dolichospermum</taxon>
    </lineage>
</organism>
<accession>A0A6H2C4T3</accession>
<dbReference type="AlphaFoldDB" id="A0A6H2C4T3"/>
<reference evidence="1 2" key="2">
    <citation type="submission" date="2020-04" db="EMBL/GenBank/DDBJ databases">
        <authorList>
            <person name="Fomenkov A."/>
            <person name="Anton B.P."/>
            <person name="Roberts R.J."/>
        </authorList>
    </citation>
    <scope>NUCLEOTIDE SEQUENCE [LARGE SCALE GENOMIC DNA]</scope>
    <source>
        <strain evidence="1 2">CCAP 1403/13f</strain>
    </source>
</reference>
<dbReference type="KEGG" id="dfs:HGD76_22475"/>
<protein>
    <submittedName>
        <fullName evidence="1">Uncharacterized protein</fullName>
    </submittedName>
</protein>
<evidence type="ECO:0000313" key="2">
    <source>
        <dbReference type="Proteomes" id="UP000502433"/>
    </source>
</evidence>
<dbReference type="EMBL" id="CP051206">
    <property type="protein sequence ID" value="QJB46537.1"/>
    <property type="molecule type" value="Genomic_DNA"/>
</dbReference>